<accession>A0A843SBB7</accession>
<name>A0A843SBB7_9BURK</name>
<dbReference type="PROSITE" id="PS00018">
    <property type="entry name" value="EF_HAND_1"/>
    <property type="match status" value="1"/>
</dbReference>
<keyword evidence="4" id="KW-1185">Reference proteome</keyword>
<comment type="caution">
    <text evidence="3">The sequence shown here is derived from an EMBL/GenBank/DDBJ whole genome shotgun (WGS) entry which is preliminary data.</text>
</comment>
<reference evidence="3 4" key="1">
    <citation type="submission" date="2019-10" db="EMBL/GenBank/DDBJ databases">
        <title>Two novel species isolated from a subtropical stream in China.</title>
        <authorList>
            <person name="Lu H."/>
        </authorList>
    </citation>
    <scope>NUCLEOTIDE SEQUENCE [LARGE SCALE GENOMIC DNA]</scope>
    <source>
        <strain evidence="3 4">FT103W</strain>
    </source>
</reference>
<dbReference type="RefSeq" id="WP_152807306.1">
    <property type="nucleotide sequence ID" value="NZ_WHUF01000005.1"/>
</dbReference>
<keyword evidence="1" id="KW-0732">Signal</keyword>
<sequence>MLNKVLCAGLLAASCMVAHAEQNWSFTFTGFYDQEADVFLPANQLSGTFSGTDLNGNGILELNELSRLHINGEYAADNFINCASTSYFACGTGSFSYRLGGKLDFDLGWHGWDDEGYLDTGHRIHTYDVDFAWDRHGPCCAGSTEQHLNWTAQTQQVVLGPVPEPAGYAMLGVGLLGLALRKRRRVNAAIASK</sequence>
<dbReference type="InterPro" id="IPR018247">
    <property type="entry name" value="EF_Hand_1_Ca_BS"/>
</dbReference>
<dbReference type="AlphaFoldDB" id="A0A843SBB7"/>
<feature type="domain" description="Ice-binding protein C-terminal" evidence="2">
    <location>
        <begin position="161"/>
        <end position="184"/>
    </location>
</feature>
<dbReference type="Proteomes" id="UP000444318">
    <property type="component" value="Unassembled WGS sequence"/>
</dbReference>
<dbReference type="PROSITE" id="PS51257">
    <property type="entry name" value="PROKAR_LIPOPROTEIN"/>
    <property type="match status" value="1"/>
</dbReference>
<organism evidence="3 4">
    <name type="scientific">Rugamonas rivuli</name>
    <dbReference type="NCBI Taxonomy" id="2743358"/>
    <lineage>
        <taxon>Bacteria</taxon>
        <taxon>Pseudomonadati</taxon>
        <taxon>Pseudomonadota</taxon>
        <taxon>Betaproteobacteria</taxon>
        <taxon>Burkholderiales</taxon>
        <taxon>Oxalobacteraceae</taxon>
        <taxon>Telluria group</taxon>
        <taxon>Rugamonas</taxon>
    </lineage>
</organism>
<dbReference type="NCBIfam" id="TIGR02595">
    <property type="entry name" value="PEP_CTERM"/>
    <property type="match status" value="1"/>
</dbReference>
<protein>
    <submittedName>
        <fullName evidence="3">PEP-CTERM sorting domain-containing protein</fullName>
    </submittedName>
</protein>
<gene>
    <name evidence="3" type="ORF">GEV01_19940</name>
</gene>
<evidence type="ECO:0000256" key="1">
    <source>
        <dbReference type="SAM" id="SignalP"/>
    </source>
</evidence>
<evidence type="ECO:0000313" key="4">
    <source>
        <dbReference type="Proteomes" id="UP000444318"/>
    </source>
</evidence>
<dbReference type="EMBL" id="WHUF01000005">
    <property type="protein sequence ID" value="MQA21785.1"/>
    <property type="molecule type" value="Genomic_DNA"/>
</dbReference>
<feature type="chain" id="PRO_5032408827" evidence="1">
    <location>
        <begin position="21"/>
        <end position="193"/>
    </location>
</feature>
<evidence type="ECO:0000313" key="3">
    <source>
        <dbReference type="EMBL" id="MQA21785.1"/>
    </source>
</evidence>
<dbReference type="Pfam" id="PF07589">
    <property type="entry name" value="PEP-CTERM"/>
    <property type="match status" value="1"/>
</dbReference>
<dbReference type="InterPro" id="IPR013424">
    <property type="entry name" value="Ice-binding_C"/>
</dbReference>
<evidence type="ECO:0000259" key="2">
    <source>
        <dbReference type="Pfam" id="PF07589"/>
    </source>
</evidence>
<feature type="signal peptide" evidence="1">
    <location>
        <begin position="1"/>
        <end position="20"/>
    </location>
</feature>
<proteinExistence type="predicted"/>